<dbReference type="Proteomes" id="UP000053328">
    <property type="component" value="Unassembled WGS sequence"/>
</dbReference>
<feature type="compositionally biased region" description="Low complexity" evidence="1">
    <location>
        <begin position="331"/>
        <end position="352"/>
    </location>
</feature>
<organism evidence="2 3">
    <name type="scientific">Exophiala spinifera</name>
    <dbReference type="NCBI Taxonomy" id="91928"/>
    <lineage>
        <taxon>Eukaryota</taxon>
        <taxon>Fungi</taxon>
        <taxon>Dikarya</taxon>
        <taxon>Ascomycota</taxon>
        <taxon>Pezizomycotina</taxon>
        <taxon>Eurotiomycetes</taxon>
        <taxon>Chaetothyriomycetidae</taxon>
        <taxon>Chaetothyriales</taxon>
        <taxon>Herpotrichiellaceae</taxon>
        <taxon>Exophiala</taxon>
    </lineage>
</organism>
<feature type="compositionally biased region" description="Low complexity" evidence="1">
    <location>
        <begin position="463"/>
        <end position="496"/>
    </location>
</feature>
<reference evidence="2 3" key="1">
    <citation type="submission" date="2015-01" db="EMBL/GenBank/DDBJ databases">
        <title>The Genome Sequence of Exophiala spinifera CBS89968.</title>
        <authorList>
            <consortium name="The Broad Institute Genomics Platform"/>
            <person name="Cuomo C."/>
            <person name="de Hoog S."/>
            <person name="Gorbushina A."/>
            <person name="Stielow B."/>
            <person name="Teixiera M."/>
            <person name="Abouelleil A."/>
            <person name="Chapman S.B."/>
            <person name="Priest M."/>
            <person name="Young S.K."/>
            <person name="Wortman J."/>
            <person name="Nusbaum C."/>
            <person name="Birren B."/>
        </authorList>
    </citation>
    <scope>NUCLEOTIDE SEQUENCE [LARGE SCALE GENOMIC DNA]</scope>
    <source>
        <strain evidence="2 3">CBS 89968</strain>
    </source>
</reference>
<dbReference type="OrthoDB" id="4161823at2759"/>
<gene>
    <name evidence="2" type="ORF">PV08_02538</name>
</gene>
<feature type="compositionally biased region" description="Pro residues" evidence="1">
    <location>
        <begin position="403"/>
        <end position="422"/>
    </location>
</feature>
<evidence type="ECO:0000313" key="3">
    <source>
        <dbReference type="Proteomes" id="UP000053328"/>
    </source>
</evidence>
<evidence type="ECO:0000313" key="2">
    <source>
        <dbReference type="EMBL" id="KIW18250.1"/>
    </source>
</evidence>
<feature type="compositionally biased region" description="Polar residues" evidence="1">
    <location>
        <begin position="305"/>
        <end position="322"/>
    </location>
</feature>
<feature type="region of interest" description="Disordered" evidence="1">
    <location>
        <begin position="562"/>
        <end position="584"/>
    </location>
</feature>
<feature type="compositionally biased region" description="Low complexity" evidence="1">
    <location>
        <begin position="218"/>
        <end position="260"/>
    </location>
</feature>
<evidence type="ECO:0000256" key="1">
    <source>
        <dbReference type="SAM" id="MobiDB-lite"/>
    </source>
</evidence>
<feature type="compositionally biased region" description="Gly residues" evidence="1">
    <location>
        <begin position="575"/>
        <end position="584"/>
    </location>
</feature>
<name>A0A0D2BHX6_9EURO</name>
<feature type="compositionally biased region" description="Basic and acidic residues" evidence="1">
    <location>
        <begin position="363"/>
        <end position="374"/>
    </location>
</feature>
<dbReference type="RefSeq" id="XP_016238466.1">
    <property type="nucleotide sequence ID" value="XM_016376896.1"/>
</dbReference>
<dbReference type="STRING" id="91928.A0A0D2BHX6"/>
<dbReference type="HOGENOM" id="CLU_466940_0_0_1"/>
<sequence length="584" mass="61867">MPDALLAAAGRLRFTASGSASANLSRKPIATMDQYTRGNELEVRHDLQTASNCGCIVDSDSVGTLPESKNTMSAYAGEERCVLIKCPTIYSISMCALSFFDEADRRQKNRFLRFFCCSRRTTTPQEQGSKQRIETSVSSIEFDKDERIFMVPEARPSHFEREQWLQRRNSLSSQRAIHPHRHHYYDPRTRYVVYSYAPSARYSSTLRSVSEGHCLGLSDRNSSFTSSESSGSLARSARLPPAAISSSHRSSSSLEKPGSGSRNGVVGGGVAAGGGVIPPVHDVPSLPAPPPPMWSPALQHAPLSSDPTIQALSTGTQLSHPRSSPALLETPSESSPCPSSASSASSTLAPISGPLIQTSGIDVKTKAKRQENRPETGVLAQQKNHRPPTPPQTTQGPVSTVPPTSPPPPPPLTIPPPPPPVVTPDRKSPPSVALPPLPTRSPGHNISPFKGTRGGGGGGGGTRSRPASTSPSRTNTTTAPSPNSLRRPSPLRSVHRQYYAPQQYQRYVPGGAVNTHGSGMSGTRRYASGQGYGYGSGYGYVNGSSATAPVLNSALSVSMYSASSYGTDRSRSTSLGGGGIGGRK</sequence>
<keyword evidence="3" id="KW-1185">Reference proteome</keyword>
<feature type="region of interest" description="Disordered" evidence="1">
    <location>
        <begin position="217"/>
        <end position="496"/>
    </location>
</feature>
<feature type="compositionally biased region" description="Gly residues" evidence="1">
    <location>
        <begin position="452"/>
        <end position="462"/>
    </location>
</feature>
<dbReference type="GeneID" id="27329621"/>
<feature type="compositionally biased region" description="Gly residues" evidence="1">
    <location>
        <begin position="265"/>
        <end position="276"/>
    </location>
</feature>
<accession>A0A0D2BHX6</accession>
<protein>
    <submittedName>
        <fullName evidence="2">Uncharacterized protein</fullName>
    </submittedName>
</protein>
<proteinExistence type="predicted"/>
<dbReference type="EMBL" id="KN847493">
    <property type="protein sequence ID" value="KIW18250.1"/>
    <property type="molecule type" value="Genomic_DNA"/>
</dbReference>
<dbReference type="VEuPathDB" id="FungiDB:PV08_02538"/>
<feature type="compositionally biased region" description="Low complexity" evidence="1">
    <location>
        <begin position="392"/>
        <end position="402"/>
    </location>
</feature>
<dbReference type="AlphaFoldDB" id="A0A0D2BHX6"/>